<dbReference type="Proteomes" id="UP000500767">
    <property type="component" value="Chromosome"/>
</dbReference>
<name>A0A6M8HU84_9PROT</name>
<accession>A0A6M8HU84</accession>
<protein>
    <submittedName>
        <fullName evidence="2">Uncharacterized protein</fullName>
    </submittedName>
</protein>
<evidence type="ECO:0000313" key="2">
    <source>
        <dbReference type="EMBL" id="QKE91928.1"/>
    </source>
</evidence>
<dbReference type="KEGG" id="lck:HN018_19515"/>
<dbReference type="RefSeq" id="WP_171833610.1">
    <property type="nucleotide sequence ID" value="NZ_CP053708.1"/>
</dbReference>
<proteinExistence type="predicted"/>
<evidence type="ECO:0000313" key="3">
    <source>
        <dbReference type="Proteomes" id="UP000500767"/>
    </source>
</evidence>
<sequence length="101" mass="10739">MPATKEQAVEHHEAAAAAFEHAAQAHLEAAKQMGSGNYEKAERYATSAVEHSEIGTRHATEAAQIYTNILDDKAQHAQELEAEAAASHAKHAAKHAAEDAS</sequence>
<organism evidence="2 3">
    <name type="scientific">Lichenicola cladoniae</name>
    <dbReference type="NCBI Taxonomy" id="1484109"/>
    <lineage>
        <taxon>Bacteria</taxon>
        <taxon>Pseudomonadati</taxon>
        <taxon>Pseudomonadota</taxon>
        <taxon>Alphaproteobacteria</taxon>
        <taxon>Acetobacterales</taxon>
        <taxon>Acetobacteraceae</taxon>
        <taxon>Lichenicola</taxon>
    </lineage>
</organism>
<feature type="region of interest" description="Disordered" evidence="1">
    <location>
        <begin position="77"/>
        <end position="101"/>
    </location>
</feature>
<gene>
    <name evidence="2" type="ORF">HN018_19515</name>
</gene>
<reference evidence="2 3" key="1">
    <citation type="journal article" date="2014" name="World J. Microbiol. Biotechnol.">
        <title>Biodiversity and physiological characteristics of Antarctic and Arctic lichens-associated bacteria.</title>
        <authorList>
            <person name="Lee Y.M."/>
            <person name="Kim E.H."/>
            <person name="Lee H.K."/>
            <person name="Hong S.G."/>
        </authorList>
    </citation>
    <scope>NUCLEOTIDE SEQUENCE [LARGE SCALE GENOMIC DNA]</scope>
    <source>
        <strain evidence="2 3">PAMC 26569</strain>
    </source>
</reference>
<dbReference type="AlphaFoldDB" id="A0A6M8HU84"/>
<evidence type="ECO:0000256" key="1">
    <source>
        <dbReference type="SAM" id="MobiDB-lite"/>
    </source>
</evidence>
<dbReference type="EMBL" id="CP053708">
    <property type="protein sequence ID" value="QKE91928.1"/>
    <property type="molecule type" value="Genomic_DNA"/>
</dbReference>
<keyword evidence="3" id="KW-1185">Reference proteome</keyword>